<gene>
    <name evidence="2" type="ORF">LA521A_25510</name>
</gene>
<dbReference type="RefSeq" id="WP_281779291.1">
    <property type="nucleotide sequence ID" value="NZ_AP027041.1"/>
</dbReference>
<feature type="signal peptide" evidence="1">
    <location>
        <begin position="1"/>
        <end position="28"/>
    </location>
</feature>
<dbReference type="Proteomes" id="UP001317822">
    <property type="component" value="Chromosome"/>
</dbReference>
<sequence length="131" mass="14238">MRSLQRSGFIHALSLAAMLLACPALALAAPSNKWRIQVSSDADSDGVVVLRVAPTDSAPVDITVQVPKDAGENHIARLIRDTLRAKLGDRYKIEVDDGEDVLLKKRYGAADFDLTITQKTVAGVRITLDRE</sequence>
<accession>A0ABM8DFH2</accession>
<name>A0ABM8DFH2_9GAMM</name>
<proteinExistence type="predicted"/>
<reference evidence="2 3" key="1">
    <citation type="journal article" date="2023" name="Int. J. Syst. Evol. Microbiol.">
        <title>Physiological and genomic analyses of cobalamin (vitamin B12)-auxotrophy of Lysobacter auxotrophicus sp. nov., a methionine-auxotrophic chitinolytic bacterium isolated from chitin-treated soil.</title>
        <authorList>
            <person name="Saito A."/>
            <person name="Dohra H."/>
            <person name="Hamada M."/>
            <person name="Moriuchi R."/>
            <person name="Kotsuchibashi Y."/>
            <person name="Mori K."/>
        </authorList>
    </citation>
    <scope>NUCLEOTIDE SEQUENCE [LARGE SCALE GENOMIC DNA]</scope>
    <source>
        <strain evidence="2 3">5-21a</strain>
    </source>
</reference>
<evidence type="ECO:0000313" key="2">
    <source>
        <dbReference type="EMBL" id="BDU17350.1"/>
    </source>
</evidence>
<organism evidence="2 3">
    <name type="scientific">Lysobacter auxotrophicus</name>
    <dbReference type="NCBI Taxonomy" id="2992573"/>
    <lineage>
        <taxon>Bacteria</taxon>
        <taxon>Pseudomonadati</taxon>
        <taxon>Pseudomonadota</taxon>
        <taxon>Gammaproteobacteria</taxon>
        <taxon>Lysobacterales</taxon>
        <taxon>Lysobacteraceae</taxon>
        <taxon>Lysobacter</taxon>
    </lineage>
</organism>
<evidence type="ECO:0000313" key="3">
    <source>
        <dbReference type="Proteomes" id="UP001317822"/>
    </source>
</evidence>
<keyword evidence="1" id="KW-0732">Signal</keyword>
<keyword evidence="3" id="KW-1185">Reference proteome</keyword>
<dbReference type="PROSITE" id="PS51257">
    <property type="entry name" value="PROKAR_LIPOPROTEIN"/>
    <property type="match status" value="1"/>
</dbReference>
<feature type="chain" id="PRO_5046529828" evidence="1">
    <location>
        <begin position="29"/>
        <end position="131"/>
    </location>
</feature>
<dbReference type="EMBL" id="AP027041">
    <property type="protein sequence ID" value="BDU17350.1"/>
    <property type="molecule type" value="Genomic_DNA"/>
</dbReference>
<protein>
    <submittedName>
        <fullName evidence="2">Uncharacterized protein</fullName>
    </submittedName>
</protein>
<evidence type="ECO:0000256" key="1">
    <source>
        <dbReference type="SAM" id="SignalP"/>
    </source>
</evidence>